<dbReference type="AlphaFoldDB" id="A0A446CFN7"/>
<evidence type="ECO:0000313" key="1">
    <source>
        <dbReference type="EMBL" id="SSW66706.1"/>
    </source>
</evidence>
<sequence length="307" mass="34219">MATRPQVHPADTMNEYPPPVLSGGRRFLAEGDSWYTLGTLKGSRLSNLLFELGLSIRTQILNCAYPGDTLKHMVESVERSTFNRLLYLPRFEHKWDAILLSAGGNDFIDATATPLTDSEGKPTPAEKRILLRPDETASSTLTGPERYVSTAGWATLTRYLLQNFQAMAGRRDQGKNRGRPIFVHTYAKPTVRPSGVLPRDKGWLYPAFNNYGVPPDFWQPVCDHLFEQLRLFMLSLDQGSGSPNAIPKLHVFDSASMGGIKPAKPGEKGESGDWINEIHLTPKGYRKVGKEFGKMIEKVLGTYPPRS</sequence>
<accession>A0A446CFN7</accession>
<name>A0A446CFN7_9BURK</name>
<proteinExistence type="predicted"/>
<dbReference type="RefSeq" id="WP_129240950.1">
    <property type="nucleotide sequence ID" value="NZ_UFQC01000010.1"/>
</dbReference>
<organism evidence="1 2">
    <name type="scientific">Achromobacter veterisilvae</name>
    <dbReference type="NCBI Taxonomy" id="2069367"/>
    <lineage>
        <taxon>Bacteria</taxon>
        <taxon>Pseudomonadati</taxon>
        <taxon>Pseudomonadota</taxon>
        <taxon>Betaproteobacteria</taxon>
        <taxon>Burkholderiales</taxon>
        <taxon>Alcaligenaceae</taxon>
        <taxon>Achromobacter</taxon>
    </lineage>
</organism>
<dbReference type="SUPFAM" id="SSF52266">
    <property type="entry name" value="SGNH hydrolase"/>
    <property type="match status" value="1"/>
</dbReference>
<evidence type="ECO:0008006" key="3">
    <source>
        <dbReference type="Google" id="ProtNLM"/>
    </source>
</evidence>
<gene>
    <name evidence="1" type="ORF">AVE30378_02245</name>
</gene>
<evidence type="ECO:0000313" key="2">
    <source>
        <dbReference type="Proteomes" id="UP000289465"/>
    </source>
</evidence>
<dbReference type="GO" id="GO:0016788">
    <property type="term" value="F:hydrolase activity, acting on ester bonds"/>
    <property type="evidence" value="ECO:0007669"/>
    <property type="project" value="UniProtKB-ARBA"/>
</dbReference>
<dbReference type="OrthoDB" id="6194308at2"/>
<dbReference type="EMBL" id="UFQC01000010">
    <property type="protein sequence ID" value="SSW66706.1"/>
    <property type="molecule type" value="Genomic_DNA"/>
</dbReference>
<protein>
    <recommendedName>
        <fullName evidence="3">SGNH hydrolase-type esterase domain-containing protein</fullName>
    </recommendedName>
</protein>
<dbReference type="Proteomes" id="UP000289465">
    <property type="component" value="Unassembled WGS sequence"/>
</dbReference>
<reference evidence="1 2" key="1">
    <citation type="submission" date="2018-07" db="EMBL/GenBank/DDBJ databases">
        <authorList>
            <person name="Peeters C."/>
        </authorList>
    </citation>
    <scope>NUCLEOTIDE SEQUENCE [LARGE SCALE GENOMIC DNA]</scope>
    <source>
        <strain evidence="1 2">LMG 30378</strain>
    </source>
</reference>
<dbReference type="InterPro" id="IPR036514">
    <property type="entry name" value="SGNH_hydro_sf"/>
</dbReference>
<dbReference type="Gene3D" id="3.40.50.1110">
    <property type="entry name" value="SGNH hydrolase"/>
    <property type="match status" value="1"/>
</dbReference>